<name>A0ABW9JAN5_9SPHI</name>
<keyword evidence="3" id="KW-1185">Reference proteome</keyword>
<dbReference type="RefSeq" id="WP_138724678.1">
    <property type="nucleotide sequence ID" value="NZ_SSHJ02000009.1"/>
</dbReference>
<feature type="region of interest" description="Disordered" evidence="1">
    <location>
        <begin position="162"/>
        <end position="195"/>
    </location>
</feature>
<accession>A0ABW9JAN5</accession>
<proteinExistence type="predicted"/>
<dbReference type="Proteomes" id="UP001517247">
    <property type="component" value="Unassembled WGS sequence"/>
</dbReference>
<sequence length="435" mass="47634">MVYEIAMLNPDKVGIISKAYTGYDMSKYDKTHGLKLLLFADESKKIIKGCYMAIEATSNTDLEKVHYKKTNGLSGYVIYYNLDGSTSNGVVYSNGKPIYKIKNSSESEVMMVKKQIESGGDRNVQGCSTQFIETGYTYCVYTPYSENCGWQSTGYSSYTTCDQEEDVNQDPDSYTGGGGGGGGGGNGNSTSGPPILKEIKVDSTARPCVDTIATAVISKAAEIQNVLSNLLSLSNVNASAAISTMANSSTYKIKIGEHLFNDQTKYNSDGSSYLIRKNGVTNDTTGFIYLNKLMLNDGTDLAVAATLIHELMHSYMVYGIHHTTGLERDVFRDMNMFLFDQSGAPFANQGVPQHIQMANTYVNSMAALLTSYATSRGILTSPDSSISLSEYCKDIFWQDLQHSQAYIAAPNKNRSASNGEREYKNTYNSTKKKKC</sequence>
<evidence type="ECO:0000313" key="3">
    <source>
        <dbReference type="Proteomes" id="UP001517247"/>
    </source>
</evidence>
<feature type="compositionally biased region" description="Gly residues" evidence="1">
    <location>
        <begin position="175"/>
        <end position="187"/>
    </location>
</feature>
<organism evidence="2 3">
    <name type="scientific">Pedobacter ureilyticus</name>
    <dbReference type="NCBI Taxonomy" id="1393051"/>
    <lineage>
        <taxon>Bacteria</taxon>
        <taxon>Pseudomonadati</taxon>
        <taxon>Bacteroidota</taxon>
        <taxon>Sphingobacteriia</taxon>
        <taxon>Sphingobacteriales</taxon>
        <taxon>Sphingobacteriaceae</taxon>
        <taxon>Pedobacter</taxon>
    </lineage>
</organism>
<evidence type="ECO:0008006" key="4">
    <source>
        <dbReference type="Google" id="ProtNLM"/>
    </source>
</evidence>
<evidence type="ECO:0000256" key="1">
    <source>
        <dbReference type="SAM" id="MobiDB-lite"/>
    </source>
</evidence>
<comment type="caution">
    <text evidence="2">The sequence shown here is derived from an EMBL/GenBank/DDBJ whole genome shotgun (WGS) entry which is preliminary data.</text>
</comment>
<dbReference type="EMBL" id="SSHJ02000009">
    <property type="protein sequence ID" value="MFN0257612.1"/>
    <property type="molecule type" value="Genomic_DNA"/>
</dbReference>
<reference evidence="2 3" key="1">
    <citation type="submission" date="2024-12" db="EMBL/GenBank/DDBJ databases">
        <authorList>
            <person name="Hu S."/>
        </authorList>
    </citation>
    <scope>NUCLEOTIDE SEQUENCE [LARGE SCALE GENOMIC DNA]</scope>
    <source>
        <strain evidence="2 3">THG-T11</strain>
    </source>
</reference>
<protein>
    <recommendedName>
        <fullName evidence="4">Lysine-specific metallo-endopeptidase domain-containing protein</fullName>
    </recommendedName>
</protein>
<gene>
    <name evidence="2" type="ORF">E6A44_018655</name>
</gene>
<evidence type="ECO:0000313" key="2">
    <source>
        <dbReference type="EMBL" id="MFN0257612.1"/>
    </source>
</evidence>
<feature type="region of interest" description="Disordered" evidence="1">
    <location>
        <begin position="411"/>
        <end position="435"/>
    </location>
</feature>